<accession>A7EJX4</accession>
<evidence type="ECO:0000313" key="1">
    <source>
        <dbReference type="EMBL" id="EDO03140.1"/>
    </source>
</evidence>
<dbReference type="EMBL" id="CH476627">
    <property type="protein sequence ID" value="EDO03140.1"/>
    <property type="molecule type" value="Genomic_DNA"/>
</dbReference>
<name>A7EJX4_SCLS1</name>
<dbReference type="KEGG" id="ssl:SS1G_05619"/>
<keyword evidence="2" id="KW-1185">Reference proteome</keyword>
<dbReference type="HOGENOM" id="CLU_2265339_0_0_1"/>
<reference evidence="2" key="1">
    <citation type="journal article" date="2011" name="PLoS Genet.">
        <title>Genomic analysis of the necrotrophic fungal pathogens Sclerotinia sclerotiorum and Botrytis cinerea.</title>
        <authorList>
            <person name="Amselem J."/>
            <person name="Cuomo C.A."/>
            <person name="van Kan J.A."/>
            <person name="Viaud M."/>
            <person name="Benito E.P."/>
            <person name="Couloux A."/>
            <person name="Coutinho P.M."/>
            <person name="de Vries R.P."/>
            <person name="Dyer P.S."/>
            <person name="Fillinger S."/>
            <person name="Fournier E."/>
            <person name="Gout L."/>
            <person name="Hahn M."/>
            <person name="Kohn L."/>
            <person name="Lapalu N."/>
            <person name="Plummer K.M."/>
            <person name="Pradier J.M."/>
            <person name="Quevillon E."/>
            <person name="Sharon A."/>
            <person name="Simon A."/>
            <person name="ten Have A."/>
            <person name="Tudzynski B."/>
            <person name="Tudzynski P."/>
            <person name="Wincker P."/>
            <person name="Andrew M."/>
            <person name="Anthouard V."/>
            <person name="Beever R.E."/>
            <person name="Beffa R."/>
            <person name="Benoit I."/>
            <person name="Bouzid O."/>
            <person name="Brault B."/>
            <person name="Chen Z."/>
            <person name="Choquer M."/>
            <person name="Collemare J."/>
            <person name="Cotton P."/>
            <person name="Danchin E.G."/>
            <person name="Da Silva C."/>
            <person name="Gautier A."/>
            <person name="Giraud C."/>
            <person name="Giraud T."/>
            <person name="Gonzalez C."/>
            <person name="Grossetete S."/>
            <person name="Guldener U."/>
            <person name="Henrissat B."/>
            <person name="Howlett B.J."/>
            <person name="Kodira C."/>
            <person name="Kretschmer M."/>
            <person name="Lappartient A."/>
            <person name="Leroch M."/>
            <person name="Levis C."/>
            <person name="Mauceli E."/>
            <person name="Neuveglise C."/>
            <person name="Oeser B."/>
            <person name="Pearson M."/>
            <person name="Poulain J."/>
            <person name="Poussereau N."/>
            <person name="Quesneville H."/>
            <person name="Rascle C."/>
            <person name="Schumacher J."/>
            <person name="Segurens B."/>
            <person name="Sexton A."/>
            <person name="Silva E."/>
            <person name="Sirven C."/>
            <person name="Soanes D.M."/>
            <person name="Talbot N.J."/>
            <person name="Templeton M."/>
            <person name="Yandava C."/>
            <person name="Yarden O."/>
            <person name="Zeng Q."/>
            <person name="Rollins J.A."/>
            <person name="Lebrun M.H."/>
            <person name="Dickman M."/>
        </authorList>
    </citation>
    <scope>NUCLEOTIDE SEQUENCE [LARGE SCALE GENOMIC DNA]</scope>
    <source>
        <strain evidence="2">ATCC 18683 / 1980 / Ss-1</strain>
    </source>
</reference>
<gene>
    <name evidence="1" type="ORF">SS1G_05619</name>
</gene>
<dbReference type="InParanoid" id="A7EJX4"/>
<dbReference type="RefSeq" id="XP_001592699.1">
    <property type="nucleotide sequence ID" value="XM_001592649.1"/>
</dbReference>
<organism evidence="1 2">
    <name type="scientific">Sclerotinia sclerotiorum (strain ATCC 18683 / 1980 / Ss-1)</name>
    <name type="common">White mold</name>
    <name type="synonym">Whetzelinia sclerotiorum</name>
    <dbReference type="NCBI Taxonomy" id="665079"/>
    <lineage>
        <taxon>Eukaryota</taxon>
        <taxon>Fungi</taxon>
        <taxon>Dikarya</taxon>
        <taxon>Ascomycota</taxon>
        <taxon>Pezizomycotina</taxon>
        <taxon>Leotiomycetes</taxon>
        <taxon>Helotiales</taxon>
        <taxon>Sclerotiniaceae</taxon>
        <taxon>Sclerotinia</taxon>
    </lineage>
</organism>
<protein>
    <submittedName>
        <fullName evidence="1">Uncharacterized protein</fullName>
    </submittedName>
</protein>
<proteinExistence type="predicted"/>
<dbReference type="Proteomes" id="UP000001312">
    <property type="component" value="Unassembled WGS sequence"/>
</dbReference>
<evidence type="ECO:0000313" key="2">
    <source>
        <dbReference type="Proteomes" id="UP000001312"/>
    </source>
</evidence>
<sequence length="103" mass="11127">MEASCLPAILSRGPMACVLVKPHGPFFIRIVSCTSGIVPVLVLLPVSLQGCFQALLLLIPHLYRRSPSFTVNGGPYTGRPKSIELFAFNSPSHQSSLELCAFN</sequence>
<dbReference type="AlphaFoldDB" id="A7EJX4"/>
<dbReference type="GeneID" id="5489377"/>